<accession>A0A160T692</accession>
<dbReference type="EMBL" id="LN890656">
    <property type="protein sequence ID" value="CUS05911.1"/>
    <property type="molecule type" value="Genomic_DNA"/>
</dbReference>
<evidence type="ECO:0000313" key="2">
    <source>
        <dbReference type="EMBL" id="CUS05911.1"/>
    </source>
</evidence>
<gene>
    <name evidence="2" type="ORF">CFX0092_B0377</name>
</gene>
<feature type="domain" description="Aminoglycoside phosphotransferase" evidence="1">
    <location>
        <begin position="125"/>
        <end position="248"/>
    </location>
</feature>
<dbReference type="RefSeq" id="WP_095045261.1">
    <property type="nucleotide sequence ID" value="NZ_LN890656.1"/>
</dbReference>
<dbReference type="KEGG" id="pbf:CFX0092_B0377"/>
<dbReference type="Proteomes" id="UP000215027">
    <property type="component" value="Chromosome II"/>
</dbReference>
<dbReference type="OrthoDB" id="101887at2"/>
<sequence>MNLLTKQADPEWLSAVNEWVGEQLARRNIIATGPPAAVRVMPWSAVYRFPTGGGDVYFKACGPSQAHEPGLAAWLAAARPDCMIPVLAADTARGWLLLPDGGATLTPLINEPPGEVGHWSSVLTLQAGVQRDLLPRAAELLALGVLDRRTTLLPGLLAALLDRPDKLLLGEPEAITADGLTHLRALGPRFNDLCAELAAGGPPDTFVHDDFHEDHIFAARRPDGSWRYTFFDFGDACISHPFTQLVSQPRFAGHRFENVLDDTQKILREIYLSQWADFAPSATRQRALDLALIVGCVIRALTWVNACGDYLDEIPAELRAAYGSRLAFWLLQIGARVEALDAA</sequence>
<keyword evidence="3" id="KW-1185">Reference proteome</keyword>
<evidence type="ECO:0000313" key="3">
    <source>
        <dbReference type="Proteomes" id="UP000215027"/>
    </source>
</evidence>
<protein>
    <recommendedName>
        <fullName evidence="1">Aminoglycoside phosphotransferase domain-containing protein</fullName>
    </recommendedName>
</protein>
<dbReference type="AlphaFoldDB" id="A0A160T692"/>
<reference evidence="2" key="1">
    <citation type="submission" date="2016-01" db="EMBL/GenBank/DDBJ databases">
        <authorList>
            <person name="Mcilroy J.S."/>
            <person name="Karst M S."/>
            <person name="Albertsen M."/>
        </authorList>
    </citation>
    <scope>NUCLEOTIDE SEQUENCE</scope>
    <source>
        <strain evidence="2">Cfx-K</strain>
    </source>
</reference>
<evidence type="ECO:0000259" key="1">
    <source>
        <dbReference type="Pfam" id="PF01636"/>
    </source>
</evidence>
<organism evidence="2 3">
    <name type="scientific">Candidatus Promineifilum breve</name>
    <dbReference type="NCBI Taxonomy" id="1806508"/>
    <lineage>
        <taxon>Bacteria</taxon>
        <taxon>Bacillati</taxon>
        <taxon>Chloroflexota</taxon>
        <taxon>Ardenticatenia</taxon>
        <taxon>Candidatus Promineifilales</taxon>
        <taxon>Candidatus Promineifilaceae</taxon>
        <taxon>Candidatus Promineifilum</taxon>
    </lineage>
</organism>
<name>A0A160T692_9CHLR</name>
<dbReference type="Pfam" id="PF01636">
    <property type="entry name" value="APH"/>
    <property type="match status" value="1"/>
</dbReference>
<dbReference type="SUPFAM" id="SSF56112">
    <property type="entry name" value="Protein kinase-like (PK-like)"/>
    <property type="match status" value="1"/>
</dbReference>
<dbReference type="InterPro" id="IPR002575">
    <property type="entry name" value="Aminoglycoside_PTrfase"/>
</dbReference>
<proteinExistence type="predicted"/>
<dbReference type="InterPro" id="IPR011009">
    <property type="entry name" value="Kinase-like_dom_sf"/>
</dbReference>